<protein>
    <submittedName>
        <fullName evidence="1">Uncharacterized protein</fullName>
    </submittedName>
</protein>
<evidence type="ECO:0000313" key="1">
    <source>
        <dbReference type="EMBL" id="TGZ82429.1"/>
    </source>
</evidence>
<proteinExistence type="predicted"/>
<organism evidence="1 2">
    <name type="scientific">Ascodesmis nigricans</name>
    <dbReference type="NCBI Taxonomy" id="341454"/>
    <lineage>
        <taxon>Eukaryota</taxon>
        <taxon>Fungi</taxon>
        <taxon>Dikarya</taxon>
        <taxon>Ascomycota</taxon>
        <taxon>Pezizomycotina</taxon>
        <taxon>Pezizomycetes</taxon>
        <taxon>Pezizales</taxon>
        <taxon>Ascodesmidaceae</taxon>
        <taxon>Ascodesmis</taxon>
    </lineage>
</organism>
<name>A0A4S2N017_9PEZI</name>
<dbReference type="InParanoid" id="A0A4S2N017"/>
<dbReference type="AlphaFoldDB" id="A0A4S2N017"/>
<dbReference type="PROSITE" id="PS51257">
    <property type="entry name" value="PROKAR_LIPOPROTEIN"/>
    <property type="match status" value="1"/>
</dbReference>
<gene>
    <name evidence="1" type="ORF">EX30DRAFT_185176</name>
</gene>
<sequence>MIRTVTMDIYVICMYVWTGCEVYGTYQALSTPFRCTASDGPCRPVTFTAIVELVVMAERRARSLWRWGDGVSTSKKIHNCGPHRTYPGVRSTGS</sequence>
<reference evidence="1 2" key="1">
    <citation type="submission" date="2019-04" db="EMBL/GenBank/DDBJ databases">
        <title>Comparative genomics and transcriptomics to analyze fruiting body development in filamentous ascomycetes.</title>
        <authorList>
            <consortium name="DOE Joint Genome Institute"/>
            <person name="Lutkenhaus R."/>
            <person name="Traeger S."/>
            <person name="Breuer J."/>
            <person name="Kuo A."/>
            <person name="Lipzen A."/>
            <person name="Pangilinan J."/>
            <person name="Dilworth D."/>
            <person name="Sandor L."/>
            <person name="Poggeler S."/>
            <person name="Barry K."/>
            <person name="Grigoriev I.V."/>
            <person name="Nowrousian M."/>
        </authorList>
    </citation>
    <scope>NUCLEOTIDE SEQUENCE [LARGE SCALE GENOMIC DNA]</scope>
    <source>
        <strain evidence="1 2">CBS 389.68</strain>
    </source>
</reference>
<keyword evidence="2" id="KW-1185">Reference proteome</keyword>
<dbReference type="Proteomes" id="UP000298138">
    <property type="component" value="Unassembled WGS sequence"/>
</dbReference>
<dbReference type="EMBL" id="ML220115">
    <property type="protein sequence ID" value="TGZ82429.1"/>
    <property type="molecule type" value="Genomic_DNA"/>
</dbReference>
<evidence type="ECO:0000313" key="2">
    <source>
        <dbReference type="Proteomes" id="UP000298138"/>
    </source>
</evidence>
<accession>A0A4S2N017</accession>